<feature type="coiled-coil region" evidence="1">
    <location>
        <begin position="76"/>
        <end position="113"/>
    </location>
</feature>
<evidence type="ECO:0000313" key="2">
    <source>
        <dbReference type="EMBL" id="CCI42973.1"/>
    </source>
</evidence>
<dbReference type="PANTHER" id="PTHR14845:SF0">
    <property type="entry name" value="DUF4515 DOMAIN-CONTAINING PROTEIN"/>
    <property type="match status" value="1"/>
</dbReference>
<dbReference type="InParanoid" id="A0A024G8A5"/>
<dbReference type="AlphaFoldDB" id="A0A024G8A5"/>
<protein>
    <recommendedName>
        <fullName evidence="4">Basal body-orientation factor 1</fullName>
    </recommendedName>
</protein>
<organism evidence="2 3">
    <name type="scientific">Albugo candida</name>
    <dbReference type="NCBI Taxonomy" id="65357"/>
    <lineage>
        <taxon>Eukaryota</taxon>
        <taxon>Sar</taxon>
        <taxon>Stramenopiles</taxon>
        <taxon>Oomycota</taxon>
        <taxon>Peronosporomycetes</taxon>
        <taxon>Albuginales</taxon>
        <taxon>Albuginaceae</taxon>
        <taxon>Albugo</taxon>
    </lineage>
</organism>
<dbReference type="PANTHER" id="PTHR14845">
    <property type="entry name" value="COILED-COIL DOMAIN-CONTAINING 166"/>
    <property type="match status" value="1"/>
</dbReference>
<reference evidence="2 3" key="1">
    <citation type="submission" date="2012-05" db="EMBL/GenBank/DDBJ databases">
        <title>Recombination and specialization in a pathogen metapopulation.</title>
        <authorList>
            <person name="Gardiner A."/>
            <person name="Kemen E."/>
            <person name="Schultz-Larsen T."/>
            <person name="MacLean D."/>
            <person name="Van Oosterhout C."/>
            <person name="Jones J.D.G."/>
        </authorList>
    </citation>
    <scope>NUCLEOTIDE SEQUENCE [LARGE SCALE GENOMIC DNA]</scope>
    <source>
        <strain evidence="2 3">Ac Nc2</strain>
    </source>
</reference>
<keyword evidence="3" id="KW-1185">Reference proteome</keyword>
<sequence>MNAAQIDDAVQADKLDVKKSTLQSKQLAMAVSELMNKQQSEEKAAIDRKISLQSKVATFQLSPLEILDQQIHTDQLQLLMLRVTELQTENQSLTEMQRKREQESNEVVCYLQQEIHKRDMKVAQFSEKLAVSKLKYATEVMALKHSKASLLAQAEDNHRTQRDQWNQEVVELRKDVQQLEPFRDLKNSLHAEMNELQELLKQERESFEKSLLDSERHNLEEKSKLQRDYERKFDLVKQQAREDARNGLDADTRKIISDNRRMKAELQFQLQITEELHRDKQEREEQVRKLALELQISHDKEHEYASQAGKQQRVIRQLQKQVKETQVQLSQSMQAFEHYQHTQENKVTKAIEDKAIDVEGLRQLVFLKNKELRQLRRLSQTVLDQRTLVEKFLLESIEQVRLELVRERRQETEAKHFCAQQALRIYNAKMEAAEPAQAGRIRFPHLSPRSLNGDAEMEKPTHGLTVSDIRKQCDVDLRKLSWEERERILRVLFAKINGYQTATSSPVEKVKPQQMDQEIVYFATEPMNQSETRTTQFSIHGPSRDTEVATATGTATSCSAQKLRMTLLGLPNTPDSMYKSL</sequence>
<dbReference type="EMBL" id="CAIX01000042">
    <property type="protein sequence ID" value="CCI42973.1"/>
    <property type="molecule type" value="Genomic_DNA"/>
</dbReference>
<comment type="caution">
    <text evidence="2">The sequence shown here is derived from an EMBL/GenBank/DDBJ whole genome shotgun (WGS) entry which is preliminary data.</text>
</comment>
<feature type="coiled-coil region" evidence="1">
    <location>
        <begin position="155"/>
        <end position="232"/>
    </location>
</feature>
<proteinExistence type="predicted"/>
<accession>A0A024G8A5</accession>
<dbReference type="STRING" id="65357.A0A024G8A5"/>
<evidence type="ECO:0000313" key="3">
    <source>
        <dbReference type="Proteomes" id="UP000053237"/>
    </source>
</evidence>
<gene>
    <name evidence="2" type="ORF">BN9_037570</name>
</gene>
<dbReference type="Proteomes" id="UP000053237">
    <property type="component" value="Unassembled WGS sequence"/>
</dbReference>
<evidence type="ECO:0000256" key="1">
    <source>
        <dbReference type="SAM" id="Coils"/>
    </source>
</evidence>
<feature type="coiled-coil region" evidence="1">
    <location>
        <begin position="273"/>
        <end position="335"/>
    </location>
</feature>
<evidence type="ECO:0008006" key="4">
    <source>
        <dbReference type="Google" id="ProtNLM"/>
    </source>
</evidence>
<keyword evidence="1" id="KW-0175">Coiled coil</keyword>
<dbReference type="OrthoDB" id="441129at2759"/>
<name>A0A024G8A5_9STRA</name>